<name>A0A7D9LA26_PARCT</name>
<dbReference type="InterPro" id="IPR036465">
    <property type="entry name" value="vWFA_dom_sf"/>
</dbReference>
<dbReference type="PROSITE" id="PS50234">
    <property type="entry name" value="VWFA"/>
    <property type="match status" value="1"/>
</dbReference>
<dbReference type="PANTHER" id="PTHR24020:SF20">
    <property type="entry name" value="PH DOMAIN-CONTAINING PROTEIN"/>
    <property type="match status" value="1"/>
</dbReference>
<dbReference type="SUPFAM" id="SSF53300">
    <property type="entry name" value="vWA-like"/>
    <property type="match status" value="1"/>
</dbReference>
<dbReference type="Proteomes" id="UP001152795">
    <property type="component" value="Unassembled WGS sequence"/>
</dbReference>
<evidence type="ECO:0000313" key="1">
    <source>
        <dbReference type="EMBL" id="CAB4028864.1"/>
    </source>
</evidence>
<dbReference type="Pfam" id="PF00092">
    <property type="entry name" value="VWA"/>
    <property type="match status" value="1"/>
</dbReference>
<reference evidence="1" key="1">
    <citation type="submission" date="2020-04" db="EMBL/GenBank/DDBJ databases">
        <authorList>
            <person name="Alioto T."/>
            <person name="Alioto T."/>
            <person name="Gomez Garrido J."/>
        </authorList>
    </citation>
    <scope>NUCLEOTIDE SEQUENCE</scope>
    <source>
        <strain evidence="1">A484AB</strain>
    </source>
</reference>
<dbReference type="PANTHER" id="PTHR24020">
    <property type="entry name" value="COLLAGEN ALPHA"/>
    <property type="match status" value="1"/>
</dbReference>
<evidence type="ECO:0000313" key="2">
    <source>
        <dbReference type="Proteomes" id="UP001152795"/>
    </source>
</evidence>
<dbReference type="InterPro" id="IPR002035">
    <property type="entry name" value="VWF_A"/>
</dbReference>
<feature type="non-terminal residue" evidence="1">
    <location>
        <position position="109"/>
    </location>
</feature>
<keyword evidence="2" id="KW-1185">Reference proteome</keyword>
<dbReference type="Gene3D" id="3.40.50.410">
    <property type="entry name" value="von Willebrand factor, type A domain"/>
    <property type="match status" value="1"/>
</dbReference>
<proteinExistence type="predicted"/>
<protein>
    <submittedName>
        <fullName evidence="1">Uncharacterized protein</fullName>
    </submittedName>
</protein>
<dbReference type="InterPro" id="IPR050525">
    <property type="entry name" value="ECM_Assembly_Org"/>
</dbReference>
<organism evidence="1 2">
    <name type="scientific">Paramuricea clavata</name>
    <name type="common">Red gorgonian</name>
    <name type="synonym">Violescent sea-whip</name>
    <dbReference type="NCBI Taxonomy" id="317549"/>
    <lineage>
        <taxon>Eukaryota</taxon>
        <taxon>Metazoa</taxon>
        <taxon>Cnidaria</taxon>
        <taxon>Anthozoa</taxon>
        <taxon>Octocorallia</taxon>
        <taxon>Malacalcyonacea</taxon>
        <taxon>Plexauridae</taxon>
        <taxon>Paramuricea</taxon>
    </lineage>
</organism>
<dbReference type="PRINTS" id="PR00453">
    <property type="entry name" value="VWFADOMAIN"/>
</dbReference>
<gene>
    <name evidence="1" type="ORF">PACLA_8A013157</name>
</gene>
<comment type="caution">
    <text evidence="1">The sequence shown here is derived from an EMBL/GenBank/DDBJ whole genome shotgun (WGS) entry which is preliminary data.</text>
</comment>
<dbReference type="AlphaFoldDB" id="A0A7D9LA26"/>
<accession>A0A7D9LA26</accession>
<dbReference type="EMBL" id="CACRXK020015778">
    <property type="protein sequence ID" value="CAB4028864.1"/>
    <property type="molecule type" value="Genomic_DNA"/>
</dbReference>
<dbReference type="OrthoDB" id="687730at2759"/>
<sequence>VVCVHPEIDMIYVMDGSGSVGKKNFENMKDFIQELNERFTIGTNDVRVAIQEYSYSDHYVYAVQLGEGNINGNIDDLNGVVSNMPYLNGGTYTGEALKRARTVVSLKRI</sequence>